<reference evidence="2" key="1">
    <citation type="submission" date="2018-05" db="EMBL/GenBank/DDBJ databases">
        <title>Draft genome of Mucuna pruriens seed.</title>
        <authorList>
            <person name="Nnadi N.E."/>
            <person name="Vos R."/>
            <person name="Hasami M.H."/>
            <person name="Devisetty U.K."/>
            <person name="Aguiy J.C."/>
        </authorList>
    </citation>
    <scope>NUCLEOTIDE SEQUENCE [LARGE SCALE GENOMIC DNA]</scope>
    <source>
        <strain evidence="2">JCA_2017</strain>
    </source>
</reference>
<keyword evidence="1" id="KW-1133">Transmembrane helix</keyword>
<protein>
    <submittedName>
        <fullName evidence="2">Uncharacterized protein</fullName>
    </submittedName>
</protein>
<gene>
    <name evidence="2" type="ORF">CR513_00756</name>
</gene>
<organism evidence="2 3">
    <name type="scientific">Mucuna pruriens</name>
    <name type="common">Velvet bean</name>
    <name type="synonym">Dolichos pruriens</name>
    <dbReference type="NCBI Taxonomy" id="157652"/>
    <lineage>
        <taxon>Eukaryota</taxon>
        <taxon>Viridiplantae</taxon>
        <taxon>Streptophyta</taxon>
        <taxon>Embryophyta</taxon>
        <taxon>Tracheophyta</taxon>
        <taxon>Spermatophyta</taxon>
        <taxon>Magnoliopsida</taxon>
        <taxon>eudicotyledons</taxon>
        <taxon>Gunneridae</taxon>
        <taxon>Pentapetalae</taxon>
        <taxon>rosids</taxon>
        <taxon>fabids</taxon>
        <taxon>Fabales</taxon>
        <taxon>Fabaceae</taxon>
        <taxon>Papilionoideae</taxon>
        <taxon>50 kb inversion clade</taxon>
        <taxon>NPAAA clade</taxon>
        <taxon>indigoferoid/millettioid clade</taxon>
        <taxon>Phaseoleae</taxon>
        <taxon>Mucuna</taxon>
    </lineage>
</organism>
<sequence length="167" mass="18334">MGRSFASLVSMVAAVDFAIRFVILFLQISESKGSILSRYSGNKQGIALGKKVRNFDAKRLANEQIEVNKSRVIEVCANQKGAAQGKKLRIDGFNAITIRRLIQIHTTKIDKSLLKVTEVQANQQGAARNNDYLKVIEAKDQAVDIDSDVPNELAAIAAAWMKVCSEV</sequence>
<dbReference type="AlphaFoldDB" id="A0A371IGL1"/>
<feature type="non-terminal residue" evidence="2">
    <location>
        <position position="1"/>
    </location>
</feature>
<evidence type="ECO:0000313" key="3">
    <source>
        <dbReference type="Proteomes" id="UP000257109"/>
    </source>
</evidence>
<keyword evidence="1" id="KW-0812">Transmembrane</keyword>
<keyword evidence="1" id="KW-0472">Membrane</keyword>
<dbReference type="EMBL" id="QJKJ01000113">
    <property type="protein sequence ID" value="RDY14207.1"/>
    <property type="molecule type" value="Genomic_DNA"/>
</dbReference>
<proteinExistence type="predicted"/>
<name>A0A371IGL1_MUCPR</name>
<accession>A0A371IGL1</accession>
<feature type="transmembrane region" description="Helical" evidence="1">
    <location>
        <begin position="6"/>
        <end position="28"/>
    </location>
</feature>
<evidence type="ECO:0000313" key="2">
    <source>
        <dbReference type="EMBL" id="RDY14207.1"/>
    </source>
</evidence>
<keyword evidence="3" id="KW-1185">Reference proteome</keyword>
<comment type="caution">
    <text evidence="2">The sequence shown here is derived from an EMBL/GenBank/DDBJ whole genome shotgun (WGS) entry which is preliminary data.</text>
</comment>
<evidence type="ECO:0000256" key="1">
    <source>
        <dbReference type="SAM" id="Phobius"/>
    </source>
</evidence>
<dbReference type="Proteomes" id="UP000257109">
    <property type="component" value="Unassembled WGS sequence"/>
</dbReference>